<gene>
    <name evidence="1" type="ORF">MLD38_013895</name>
</gene>
<reference evidence="2" key="1">
    <citation type="journal article" date="2023" name="Front. Plant Sci.">
        <title>Chromosomal-level genome assembly of Melastoma candidum provides insights into trichome evolution.</title>
        <authorList>
            <person name="Zhong Y."/>
            <person name="Wu W."/>
            <person name="Sun C."/>
            <person name="Zou P."/>
            <person name="Liu Y."/>
            <person name="Dai S."/>
            <person name="Zhou R."/>
        </authorList>
    </citation>
    <scope>NUCLEOTIDE SEQUENCE [LARGE SCALE GENOMIC DNA]</scope>
</reference>
<comment type="caution">
    <text evidence="1">The sequence shown here is derived from an EMBL/GenBank/DDBJ whole genome shotgun (WGS) entry which is preliminary data.</text>
</comment>
<dbReference type="Proteomes" id="UP001057402">
    <property type="component" value="Chromosome 4"/>
</dbReference>
<dbReference type="EMBL" id="CM042883">
    <property type="protein sequence ID" value="KAI4376102.1"/>
    <property type="molecule type" value="Genomic_DNA"/>
</dbReference>
<evidence type="ECO:0000313" key="2">
    <source>
        <dbReference type="Proteomes" id="UP001057402"/>
    </source>
</evidence>
<sequence>MAAMVSAWSTKPGAWALDSEQNESELLHQQQQQAASSADFPTLATAAATKTKKKKSQPLSLSQFNSDSFSSKSPSLTPDDILLLPTGPRQRSTEELDRSRLGGGFRSYGSYGDDSSRRPGGGFGLGRDRDWDSSSRDPLPPSRADEAPDWGASKRLSSVGSFERRDRDRERGGFFGSSKADEVDNWASGKSSGRSCRGWSRSGFEGLSNGNGADGDRWGRKREDDWEVNSGNSSSGRPRLVLQPRSVPVEGNANNKGSGKGSSPFGDARPREEVLKEKGKDWKEMEEKLLSVKIKDGTGDKWESNGGRVQQEERSWRKAEAGVADDDSVGKDEEVHQQED</sequence>
<name>A0ACB9RJH3_9MYRT</name>
<evidence type="ECO:0000313" key="1">
    <source>
        <dbReference type="EMBL" id="KAI4376102.1"/>
    </source>
</evidence>
<keyword evidence="2" id="KW-1185">Reference proteome</keyword>
<accession>A0ACB9RJH3</accession>
<proteinExistence type="predicted"/>
<organism evidence="1 2">
    <name type="scientific">Melastoma candidum</name>
    <dbReference type="NCBI Taxonomy" id="119954"/>
    <lineage>
        <taxon>Eukaryota</taxon>
        <taxon>Viridiplantae</taxon>
        <taxon>Streptophyta</taxon>
        <taxon>Embryophyta</taxon>
        <taxon>Tracheophyta</taxon>
        <taxon>Spermatophyta</taxon>
        <taxon>Magnoliopsida</taxon>
        <taxon>eudicotyledons</taxon>
        <taxon>Gunneridae</taxon>
        <taxon>Pentapetalae</taxon>
        <taxon>rosids</taxon>
        <taxon>malvids</taxon>
        <taxon>Myrtales</taxon>
        <taxon>Melastomataceae</taxon>
        <taxon>Melastomatoideae</taxon>
        <taxon>Melastomateae</taxon>
        <taxon>Melastoma</taxon>
    </lineage>
</organism>
<protein>
    <submittedName>
        <fullName evidence="1">Uncharacterized protein</fullName>
    </submittedName>
</protein>